<dbReference type="InterPro" id="IPR009056">
    <property type="entry name" value="Cyt_c-like_dom"/>
</dbReference>
<keyword evidence="10" id="KW-1185">Reference proteome</keyword>
<evidence type="ECO:0000256" key="1">
    <source>
        <dbReference type="ARBA" id="ARBA00022448"/>
    </source>
</evidence>
<keyword evidence="7" id="KW-0732">Signal</keyword>
<dbReference type="Proteomes" id="UP000199328">
    <property type="component" value="Unassembled WGS sequence"/>
</dbReference>
<dbReference type="InterPro" id="IPR036909">
    <property type="entry name" value="Cyt_c-like_dom_sf"/>
</dbReference>
<evidence type="ECO:0000256" key="5">
    <source>
        <dbReference type="ARBA" id="ARBA00023004"/>
    </source>
</evidence>
<accession>A0A1G9CSF3</accession>
<dbReference type="SUPFAM" id="SSF46626">
    <property type="entry name" value="Cytochrome c"/>
    <property type="match status" value="1"/>
</dbReference>
<proteinExistence type="predicted"/>
<keyword evidence="1" id="KW-0813">Transport</keyword>
<sequence length="111" mass="11543">MASETLRLGAGALALALALPAAAQDIRAGRDKARMCTPCHGPLGIAVAPDAPNLAGENAAYIAEQLRAFRDGRRAHHQMSIIASGLSDQDIADLAAWFEAIEVTAKAPVLD</sequence>
<dbReference type="EMBL" id="FNFV01000003">
    <property type="protein sequence ID" value="SDK54539.1"/>
    <property type="molecule type" value="Genomic_DNA"/>
</dbReference>
<keyword evidence="4" id="KW-0249">Electron transport</keyword>
<evidence type="ECO:0000256" key="4">
    <source>
        <dbReference type="ARBA" id="ARBA00022982"/>
    </source>
</evidence>
<reference evidence="10" key="1">
    <citation type="submission" date="2016-10" db="EMBL/GenBank/DDBJ databases">
        <authorList>
            <person name="Varghese N."/>
            <person name="Submissions S."/>
        </authorList>
    </citation>
    <scope>NUCLEOTIDE SEQUENCE [LARGE SCALE GENOMIC DNA]</scope>
    <source>
        <strain evidence="10">CGMCC 1.10789</strain>
    </source>
</reference>
<dbReference type="PANTHER" id="PTHR33751:SF9">
    <property type="entry name" value="CYTOCHROME C4"/>
    <property type="match status" value="1"/>
</dbReference>
<dbReference type="GO" id="GO:0046872">
    <property type="term" value="F:metal ion binding"/>
    <property type="evidence" value="ECO:0007669"/>
    <property type="project" value="UniProtKB-KW"/>
</dbReference>
<dbReference type="RefSeq" id="WP_092499879.1">
    <property type="nucleotide sequence ID" value="NZ_FNFV01000003.1"/>
</dbReference>
<evidence type="ECO:0000313" key="9">
    <source>
        <dbReference type="EMBL" id="SDK54539.1"/>
    </source>
</evidence>
<dbReference type="OrthoDB" id="9808603at2"/>
<evidence type="ECO:0000256" key="6">
    <source>
        <dbReference type="PROSITE-ProRule" id="PRU00433"/>
    </source>
</evidence>
<organism evidence="9 10">
    <name type="scientific">Meinhardsimonia xiamenensis</name>
    <dbReference type="NCBI Taxonomy" id="990712"/>
    <lineage>
        <taxon>Bacteria</taxon>
        <taxon>Pseudomonadati</taxon>
        <taxon>Pseudomonadota</taxon>
        <taxon>Alphaproteobacteria</taxon>
        <taxon>Rhodobacterales</taxon>
        <taxon>Paracoccaceae</taxon>
        <taxon>Meinhardsimonia</taxon>
    </lineage>
</organism>
<keyword evidence="5 6" id="KW-0408">Iron</keyword>
<dbReference type="AlphaFoldDB" id="A0A1G9CSF3"/>
<keyword evidence="2 6" id="KW-0349">Heme</keyword>
<dbReference type="InterPro" id="IPR050597">
    <property type="entry name" value="Cytochrome_c_Oxidase_Subunit"/>
</dbReference>
<feature type="signal peptide" evidence="7">
    <location>
        <begin position="1"/>
        <end position="23"/>
    </location>
</feature>
<keyword evidence="3 6" id="KW-0479">Metal-binding</keyword>
<dbReference type="Gene3D" id="1.10.760.10">
    <property type="entry name" value="Cytochrome c-like domain"/>
    <property type="match status" value="1"/>
</dbReference>
<dbReference type="GO" id="GO:0020037">
    <property type="term" value="F:heme binding"/>
    <property type="evidence" value="ECO:0007669"/>
    <property type="project" value="InterPro"/>
</dbReference>
<dbReference type="STRING" id="990712.SAMN05216257_103210"/>
<dbReference type="PANTHER" id="PTHR33751">
    <property type="entry name" value="CBB3-TYPE CYTOCHROME C OXIDASE SUBUNIT FIXP"/>
    <property type="match status" value="1"/>
</dbReference>
<feature type="chain" id="PRO_5011444096" evidence="7">
    <location>
        <begin position="24"/>
        <end position="111"/>
    </location>
</feature>
<name>A0A1G9CSF3_9RHOB</name>
<dbReference type="PROSITE" id="PS51007">
    <property type="entry name" value="CYTC"/>
    <property type="match status" value="1"/>
</dbReference>
<feature type="domain" description="Cytochrome c" evidence="8">
    <location>
        <begin position="24"/>
        <end position="102"/>
    </location>
</feature>
<protein>
    <submittedName>
        <fullName evidence="9">Cytochrome c553</fullName>
    </submittedName>
</protein>
<evidence type="ECO:0000256" key="2">
    <source>
        <dbReference type="ARBA" id="ARBA00022617"/>
    </source>
</evidence>
<evidence type="ECO:0000313" key="10">
    <source>
        <dbReference type="Proteomes" id="UP000199328"/>
    </source>
</evidence>
<evidence type="ECO:0000256" key="7">
    <source>
        <dbReference type="SAM" id="SignalP"/>
    </source>
</evidence>
<evidence type="ECO:0000256" key="3">
    <source>
        <dbReference type="ARBA" id="ARBA00022723"/>
    </source>
</evidence>
<dbReference type="GO" id="GO:0009055">
    <property type="term" value="F:electron transfer activity"/>
    <property type="evidence" value="ECO:0007669"/>
    <property type="project" value="InterPro"/>
</dbReference>
<gene>
    <name evidence="9" type="ORF">SAMN05216257_103210</name>
</gene>
<dbReference type="Pfam" id="PF13442">
    <property type="entry name" value="Cytochrome_CBB3"/>
    <property type="match status" value="1"/>
</dbReference>
<evidence type="ECO:0000259" key="8">
    <source>
        <dbReference type="PROSITE" id="PS51007"/>
    </source>
</evidence>